<keyword evidence="1" id="KW-0436">Ligase</keyword>
<accession>A0A8J8MCG3</accession>
<sequence length="179" mass="21065">MGYAIEVNFDKKSEDKLIEYWRLLCQNNISSYMYKNGAHPHIAFAVFDEKTKDISGLRNIMNDYFSRIEPFEVIFSYLGLFPTNEGVGFIAPKVSQQLLEYHEGFYNEICDNGYDAWFNDYYKPDVWIPHCTMTINTTNNNQMKGIELLRNTFKPFKAKITRVSLVEFFPSKYLEVIEL</sequence>
<dbReference type="PANTHER" id="PTHR36039:SF2">
    <property type="entry name" value="RNA LIGASE_CYCLIC NUCLEOTIDE PHOSPHODIESTERASE FAMILY PROTEIN"/>
    <property type="match status" value="1"/>
</dbReference>
<dbReference type="SUPFAM" id="SSF55144">
    <property type="entry name" value="LigT-like"/>
    <property type="match status" value="1"/>
</dbReference>
<dbReference type="EMBL" id="CP058561">
    <property type="protein sequence ID" value="QUH30348.1"/>
    <property type="molecule type" value="Genomic_DNA"/>
</dbReference>
<organism evidence="1 2">
    <name type="scientific">Vallitalea guaymasensis</name>
    <dbReference type="NCBI Taxonomy" id="1185412"/>
    <lineage>
        <taxon>Bacteria</taxon>
        <taxon>Bacillati</taxon>
        <taxon>Bacillota</taxon>
        <taxon>Clostridia</taxon>
        <taxon>Lachnospirales</taxon>
        <taxon>Vallitaleaceae</taxon>
        <taxon>Vallitalea</taxon>
    </lineage>
</organism>
<name>A0A8J8MCG3_9FIRM</name>
<evidence type="ECO:0000313" key="2">
    <source>
        <dbReference type="Proteomes" id="UP000677305"/>
    </source>
</evidence>
<dbReference type="Proteomes" id="UP000677305">
    <property type="component" value="Chromosome"/>
</dbReference>
<dbReference type="InterPro" id="IPR009097">
    <property type="entry name" value="Cyclic_Pdiesterase"/>
</dbReference>
<dbReference type="GO" id="GO:0016874">
    <property type="term" value="F:ligase activity"/>
    <property type="evidence" value="ECO:0007669"/>
    <property type="project" value="UniProtKB-KW"/>
</dbReference>
<dbReference type="Gene3D" id="3.90.1140.10">
    <property type="entry name" value="Cyclic phosphodiesterase"/>
    <property type="match status" value="1"/>
</dbReference>
<evidence type="ECO:0000313" key="1">
    <source>
        <dbReference type="EMBL" id="QUH30348.1"/>
    </source>
</evidence>
<reference evidence="1 2" key="1">
    <citation type="submission" date="2020-07" db="EMBL/GenBank/DDBJ databases">
        <title>Vallitalea guaymasensis genome.</title>
        <authorList>
            <person name="Postec A."/>
        </authorList>
    </citation>
    <scope>NUCLEOTIDE SEQUENCE [LARGE SCALE GENOMIC DNA]</scope>
    <source>
        <strain evidence="1 2">Ra1766G1</strain>
    </source>
</reference>
<gene>
    <name evidence="1" type="ORF">HYG85_16125</name>
</gene>
<protein>
    <submittedName>
        <fullName evidence="1">2'-5' RNA ligase family protein</fullName>
    </submittedName>
</protein>
<dbReference type="RefSeq" id="WP_212690522.1">
    <property type="nucleotide sequence ID" value="NZ_CP058561.1"/>
</dbReference>
<dbReference type="PANTHER" id="PTHR36039">
    <property type="match status" value="1"/>
</dbReference>
<dbReference type="AlphaFoldDB" id="A0A8J8MCG3"/>
<proteinExistence type="predicted"/>
<keyword evidence="2" id="KW-1185">Reference proteome</keyword>
<dbReference type="KEGG" id="vgu:HYG85_16125"/>
<dbReference type="Pfam" id="PF13563">
    <property type="entry name" value="2_5_RNA_ligase2"/>
    <property type="match status" value="1"/>
</dbReference>